<evidence type="ECO:0000256" key="3">
    <source>
        <dbReference type="ARBA" id="ARBA00022598"/>
    </source>
</evidence>
<comment type="caution">
    <text evidence="11">The sequence shown here is derived from an EMBL/GenBank/DDBJ whole genome shotgun (WGS) entry which is preliminary data.</text>
</comment>
<keyword evidence="7 11" id="KW-0030">Aminoacyl-tRNA synthetase</keyword>
<keyword evidence="4" id="KW-0547">Nucleotide-binding</keyword>
<dbReference type="InterPro" id="IPR013155">
    <property type="entry name" value="M/V/L/I-tRNA-synth_anticd-bd"/>
</dbReference>
<dbReference type="Gene3D" id="3.10.20.590">
    <property type="match status" value="1"/>
</dbReference>
<keyword evidence="12" id="KW-1185">Reference proteome</keyword>
<feature type="domain" description="Methionyl/Valyl/Leucyl/Isoleucyl-tRNA synthetase anticodon-binding" evidence="10">
    <location>
        <begin position="78"/>
        <end position="184"/>
    </location>
</feature>
<dbReference type="InterPro" id="IPR009080">
    <property type="entry name" value="tRNAsynth_Ia_anticodon-bd"/>
</dbReference>
<keyword evidence="6" id="KW-0648">Protein biosynthesis</keyword>
<sequence length="222" mass="24985">MSKSLKNVVNPDDVVQKYGADSLRLYEMFMGPLDAVKPWNTQGIEGMYRFLSRAFRAVIGEEDTVEYKDTPVPAELAKVMHQSIIKVTDAIEKLSFNTAISQLMIFNNELLKSADRYRESCEVFALLLQPFAPHLAEEMWQVLGHKESMAYAPWPKAEEFSVEVVFQVNGKVRAKAQVAKDMDKAALEKLALDNDRLKEFMAGKTVVKSIVVPGKLVSIVVK</sequence>
<dbReference type="Pfam" id="PF08264">
    <property type="entry name" value="Anticodon_1"/>
    <property type="match status" value="1"/>
</dbReference>
<dbReference type="PANTHER" id="PTHR43740">
    <property type="entry name" value="LEUCYL-TRNA SYNTHETASE"/>
    <property type="match status" value="1"/>
</dbReference>
<protein>
    <recommendedName>
        <fullName evidence="2">leucine--tRNA ligase</fullName>
        <ecNumber evidence="2">6.1.1.4</ecNumber>
    </recommendedName>
</protein>
<evidence type="ECO:0000313" key="11">
    <source>
        <dbReference type="EMBL" id="PWK93088.1"/>
    </source>
</evidence>
<gene>
    <name evidence="11" type="ORF">B0H50_13314</name>
</gene>
<proteinExistence type="inferred from homology"/>
<dbReference type="SUPFAM" id="SSF47323">
    <property type="entry name" value="Anticodon-binding domain of a subclass of class I aminoacyl-tRNA synthetases"/>
    <property type="match status" value="1"/>
</dbReference>
<evidence type="ECO:0000256" key="7">
    <source>
        <dbReference type="ARBA" id="ARBA00023146"/>
    </source>
</evidence>
<accession>A0ABX5LI09</accession>
<dbReference type="InterPro" id="IPR002300">
    <property type="entry name" value="aa-tRNA-synth_Ia"/>
</dbReference>
<evidence type="ECO:0000313" key="12">
    <source>
        <dbReference type="Proteomes" id="UP000245523"/>
    </source>
</evidence>
<dbReference type="EC" id="6.1.1.4" evidence="2"/>
<dbReference type="InterPro" id="IPR002302">
    <property type="entry name" value="Leu-tRNA-ligase"/>
</dbReference>
<evidence type="ECO:0000256" key="1">
    <source>
        <dbReference type="ARBA" id="ARBA00005594"/>
    </source>
</evidence>
<evidence type="ECO:0000256" key="5">
    <source>
        <dbReference type="ARBA" id="ARBA00022840"/>
    </source>
</evidence>
<dbReference type="PANTHER" id="PTHR43740:SF2">
    <property type="entry name" value="LEUCINE--TRNA LIGASE, MITOCHONDRIAL"/>
    <property type="match status" value="1"/>
</dbReference>
<dbReference type="EMBL" id="QGHD01000033">
    <property type="protein sequence ID" value="PWK93088.1"/>
    <property type="molecule type" value="Genomic_DNA"/>
</dbReference>
<comment type="similarity">
    <text evidence="1">Belongs to the class-I aminoacyl-tRNA synthetase family.</text>
</comment>
<evidence type="ECO:0000256" key="4">
    <source>
        <dbReference type="ARBA" id="ARBA00022741"/>
    </source>
</evidence>
<dbReference type="GO" id="GO:0004812">
    <property type="term" value="F:aminoacyl-tRNA ligase activity"/>
    <property type="evidence" value="ECO:0007669"/>
    <property type="project" value="UniProtKB-KW"/>
</dbReference>
<keyword evidence="3" id="KW-0436">Ligase</keyword>
<organism evidence="11 12">
    <name type="scientific">Hallerella porci</name>
    <dbReference type="NCBI Taxonomy" id="1945871"/>
    <lineage>
        <taxon>Bacteria</taxon>
        <taxon>Pseudomonadati</taxon>
        <taxon>Fibrobacterota</taxon>
        <taxon>Fibrobacteria</taxon>
        <taxon>Fibrobacterales</taxon>
        <taxon>Fibrobacteraceae</taxon>
        <taxon>Hallerella</taxon>
    </lineage>
</organism>
<feature type="domain" description="Aminoacyl-tRNA synthetase class Ia" evidence="9">
    <location>
        <begin position="1"/>
        <end position="26"/>
    </location>
</feature>
<dbReference type="Pfam" id="PF00133">
    <property type="entry name" value="tRNA-synt_1"/>
    <property type="match status" value="1"/>
</dbReference>
<keyword evidence="5" id="KW-0067">ATP-binding</keyword>
<dbReference type="RefSeq" id="WP_109587778.1">
    <property type="nucleotide sequence ID" value="NZ_QGHD01000033.1"/>
</dbReference>
<reference evidence="11 12" key="1">
    <citation type="submission" date="2018-05" db="EMBL/GenBank/DDBJ databases">
        <title>Animal gut microbial communities from fecal samples from Wisconsin, USA.</title>
        <authorList>
            <person name="Neumann A."/>
        </authorList>
    </citation>
    <scope>NUCLEOTIDE SEQUENCE [LARGE SCALE GENOMIC DNA]</scope>
    <source>
        <strain evidence="11 12">UWS4</strain>
    </source>
</reference>
<dbReference type="CDD" id="cd07958">
    <property type="entry name" value="Anticodon_Ia_Leu_BEm"/>
    <property type="match status" value="1"/>
</dbReference>
<evidence type="ECO:0000259" key="9">
    <source>
        <dbReference type="Pfam" id="PF00133"/>
    </source>
</evidence>
<evidence type="ECO:0000256" key="6">
    <source>
        <dbReference type="ARBA" id="ARBA00022917"/>
    </source>
</evidence>
<dbReference type="Proteomes" id="UP000245523">
    <property type="component" value="Unassembled WGS sequence"/>
</dbReference>
<dbReference type="SUPFAM" id="SSF52374">
    <property type="entry name" value="Nucleotidylyl transferase"/>
    <property type="match status" value="1"/>
</dbReference>
<evidence type="ECO:0000259" key="10">
    <source>
        <dbReference type="Pfam" id="PF08264"/>
    </source>
</evidence>
<evidence type="ECO:0000256" key="8">
    <source>
        <dbReference type="ARBA" id="ARBA00047469"/>
    </source>
</evidence>
<dbReference type="Gene3D" id="1.10.730.10">
    <property type="entry name" value="Isoleucyl-tRNA Synthetase, Domain 1"/>
    <property type="match status" value="1"/>
</dbReference>
<comment type="catalytic activity">
    <reaction evidence="8">
        <text>tRNA(Leu) + L-leucine + ATP = L-leucyl-tRNA(Leu) + AMP + diphosphate</text>
        <dbReference type="Rhea" id="RHEA:11688"/>
        <dbReference type="Rhea" id="RHEA-COMP:9613"/>
        <dbReference type="Rhea" id="RHEA-COMP:9622"/>
        <dbReference type="ChEBI" id="CHEBI:30616"/>
        <dbReference type="ChEBI" id="CHEBI:33019"/>
        <dbReference type="ChEBI" id="CHEBI:57427"/>
        <dbReference type="ChEBI" id="CHEBI:78442"/>
        <dbReference type="ChEBI" id="CHEBI:78494"/>
        <dbReference type="ChEBI" id="CHEBI:456215"/>
        <dbReference type="EC" id="6.1.1.4"/>
    </reaction>
</comment>
<evidence type="ECO:0000256" key="2">
    <source>
        <dbReference type="ARBA" id="ARBA00013164"/>
    </source>
</evidence>
<name>A0ABX5LI09_9BACT</name>